<keyword evidence="1" id="KW-0175">Coiled coil</keyword>
<gene>
    <name evidence="2" type="ORF">LSH36_5g17031</name>
</gene>
<evidence type="ECO:0000313" key="3">
    <source>
        <dbReference type="Proteomes" id="UP001208570"/>
    </source>
</evidence>
<reference evidence="2" key="1">
    <citation type="journal article" date="2023" name="Mol. Biol. Evol.">
        <title>Third-Generation Sequencing Reveals the Adaptive Role of the Epigenome in Three Deep-Sea Polychaetes.</title>
        <authorList>
            <person name="Perez M."/>
            <person name="Aroh O."/>
            <person name="Sun Y."/>
            <person name="Lan Y."/>
            <person name="Juniper S.K."/>
            <person name="Young C.R."/>
            <person name="Angers B."/>
            <person name="Qian P.Y."/>
        </authorList>
    </citation>
    <scope>NUCLEOTIDE SEQUENCE</scope>
    <source>
        <strain evidence="2">P08H-3</strain>
    </source>
</reference>
<sequence>MRFKTIREGEQAVIFNYMGEGRLVKGPVRVFLFRERLEKLTCYYASQYQYLEVTFNTGSVKHIRGPCEMFFNPMEHSRIATRDAIKIDANHMVVVYQSLKNRVERRIIQGPQLFVPAAEEWLHNFSWHGQDRNRVGHMIPDHEKFVQLAAIPQQFYYDVRDVRTNDDTMLTVKLMIFYELKDVIRMLEMTQDPIADMINFQRFLEATSELSELTAFPQLVQRSDRIGYLVSKVVYRGYQSSSQLQTMQDNAVQARTKLRLQAELQEQEQKLADFKLKREKDRIDLKQNIEHQKLEHQQKIESLVKSHEMSIENNELNTRLECEAYSHQVKLAYAKNCSEQQVCFLQSLHALNTNLTEYLVHNGPSKVHEELQLIQPAETISASP</sequence>
<feature type="coiled-coil region" evidence="1">
    <location>
        <begin position="250"/>
        <end position="306"/>
    </location>
</feature>
<name>A0AAD9KE28_9ANNE</name>
<keyword evidence="3" id="KW-1185">Reference proteome</keyword>
<evidence type="ECO:0008006" key="4">
    <source>
        <dbReference type="Google" id="ProtNLM"/>
    </source>
</evidence>
<dbReference type="Proteomes" id="UP001208570">
    <property type="component" value="Unassembled WGS sequence"/>
</dbReference>
<protein>
    <recommendedName>
        <fullName evidence="4">Band 7 domain-containing protein</fullName>
    </recommendedName>
</protein>
<dbReference type="EMBL" id="JAODUP010000005">
    <property type="protein sequence ID" value="KAK2170014.1"/>
    <property type="molecule type" value="Genomic_DNA"/>
</dbReference>
<evidence type="ECO:0000256" key="1">
    <source>
        <dbReference type="SAM" id="Coils"/>
    </source>
</evidence>
<evidence type="ECO:0000313" key="2">
    <source>
        <dbReference type="EMBL" id="KAK2170014.1"/>
    </source>
</evidence>
<accession>A0AAD9KE28</accession>
<organism evidence="2 3">
    <name type="scientific">Paralvinella palmiformis</name>
    <dbReference type="NCBI Taxonomy" id="53620"/>
    <lineage>
        <taxon>Eukaryota</taxon>
        <taxon>Metazoa</taxon>
        <taxon>Spiralia</taxon>
        <taxon>Lophotrochozoa</taxon>
        <taxon>Annelida</taxon>
        <taxon>Polychaeta</taxon>
        <taxon>Sedentaria</taxon>
        <taxon>Canalipalpata</taxon>
        <taxon>Terebellida</taxon>
        <taxon>Terebelliformia</taxon>
        <taxon>Alvinellidae</taxon>
        <taxon>Paralvinella</taxon>
    </lineage>
</organism>
<dbReference type="AlphaFoldDB" id="A0AAD9KE28"/>
<comment type="caution">
    <text evidence="2">The sequence shown here is derived from an EMBL/GenBank/DDBJ whole genome shotgun (WGS) entry which is preliminary data.</text>
</comment>
<proteinExistence type="predicted"/>